<sequence>MTTLIITVHVLACVAVIVLVLLQSGKEGMGVIFGGGSQSVFGSTGAGGLLVKLTALFGAIFLITSLAYNVYTGSHERNAKSVMIDASGAPIAPPAGVAPEATKDAQPKKGVTFEDVPAKQAPQKPDAGAK</sequence>
<dbReference type="GO" id="GO:0009306">
    <property type="term" value="P:protein secretion"/>
    <property type="evidence" value="ECO:0007669"/>
    <property type="project" value="UniProtKB-UniRule"/>
</dbReference>
<keyword evidence="6 10" id="KW-0653">Protein transport</keyword>
<comment type="similarity">
    <text evidence="2 10">Belongs to the SecG family.</text>
</comment>
<keyword evidence="8 10" id="KW-0811">Translocation</keyword>
<evidence type="ECO:0000256" key="1">
    <source>
        <dbReference type="ARBA" id="ARBA00004651"/>
    </source>
</evidence>
<evidence type="ECO:0000256" key="10">
    <source>
        <dbReference type="RuleBase" id="RU365087"/>
    </source>
</evidence>
<proteinExistence type="inferred from homology"/>
<evidence type="ECO:0000256" key="3">
    <source>
        <dbReference type="ARBA" id="ARBA00022448"/>
    </source>
</evidence>
<dbReference type="PANTHER" id="PTHR34182:SF1">
    <property type="entry name" value="PROTEIN-EXPORT MEMBRANE PROTEIN SECG"/>
    <property type="match status" value="1"/>
</dbReference>
<dbReference type="GO" id="GO:0065002">
    <property type="term" value="P:intracellular protein transmembrane transport"/>
    <property type="evidence" value="ECO:0007669"/>
    <property type="project" value="TreeGrafter"/>
</dbReference>
<feature type="transmembrane region" description="Helical" evidence="10">
    <location>
        <begin position="46"/>
        <end position="71"/>
    </location>
</feature>
<dbReference type="OrthoDB" id="5472122at2"/>
<evidence type="ECO:0000256" key="8">
    <source>
        <dbReference type="ARBA" id="ARBA00023010"/>
    </source>
</evidence>
<evidence type="ECO:0000313" key="12">
    <source>
        <dbReference type="EMBL" id="EFL51828.1"/>
    </source>
</evidence>
<dbReference type="GO" id="GO:0043952">
    <property type="term" value="P:protein transport by the Sec complex"/>
    <property type="evidence" value="ECO:0007669"/>
    <property type="project" value="TreeGrafter"/>
</dbReference>
<dbReference type="STRING" id="596151.DesfrDRAFT_1363"/>
<gene>
    <name evidence="12" type="ORF">DesfrDRAFT_1363</name>
</gene>
<dbReference type="InterPro" id="IPR004692">
    <property type="entry name" value="SecG"/>
</dbReference>
<organism evidence="12 13">
    <name type="scientific">Solidesulfovibrio fructosivorans JJ]</name>
    <dbReference type="NCBI Taxonomy" id="596151"/>
    <lineage>
        <taxon>Bacteria</taxon>
        <taxon>Pseudomonadati</taxon>
        <taxon>Thermodesulfobacteriota</taxon>
        <taxon>Desulfovibrionia</taxon>
        <taxon>Desulfovibrionales</taxon>
        <taxon>Desulfovibrionaceae</taxon>
        <taxon>Solidesulfovibrio</taxon>
    </lineage>
</organism>
<evidence type="ECO:0000256" key="2">
    <source>
        <dbReference type="ARBA" id="ARBA00008445"/>
    </source>
</evidence>
<dbReference type="eggNOG" id="COG1314">
    <property type="taxonomic scope" value="Bacteria"/>
</dbReference>
<evidence type="ECO:0000313" key="13">
    <source>
        <dbReference type="Proteomes" id="UP000006250"/>
    </source>
</evidence>
<dbReference type="NCBIfam" id="TIGR00810">
    <property type="entry name" value="secG"/>
    <property type="match status" value="1"/>
</dbReference>
<dbReference type="EMBL" id="AECZ01000007">
    <property type="protein sequence ID" value="EFL51828.1"/>
    <property type="molecule type" value="Genomic_DNA"/>
</dbReference>
<comment type="caution">
    <text evidence="12">The sequence shown here is derived from an EMBL/GenBank/DDBJ whole genome shotgun (WGS) entry which is preliminary data.</text>
</comment>
<feature type="region of interest" description="Disordered" evidence="11">
    <location>
        <begin position="95"/>
        <end position="130"/>
    </location>
</feature>
<evidence type="ECO:0000256" key="9">
    <source>
        <dbReference type="ARBA" id="ARBA00023136"/>
    </source>
</evidence>
<accession>E1JUR4</accession>
<dbReference type="GO" id="GO:0015450">
    <property type="term" value="F:protein-transporting ATPase activity"/>
    <property type="evidence" value="ECO:0007669"/>
    <property type="project" value="UniProtKB-UniRule"/>
</dbReference>
<keyword evidence="7 10" id="KW-1133">Transmembrane helix</keyword>
<evidence type="ECO:0000256" key="7">
    <source>
        <dbReference type="ARBA" id="ARBA00022989"/>
    </source>
</evidence>
<evidence type="ECO:0000256" key="6">
    <source>
        <dbReference type="ARBA" id="ARBA00022927"/>
    </source>
</evidence>
<keyword evidence="9 10" id="KW-0472">Membrane</keyword>
<dbReference type="Proteomes" id="UP000006250">
    <property type="component" value="Unassembled WGS sequence"/>
</dbReference>
<comment type="subcellular location">
    <subcellularLocation>
        <location evidence="1 10">Cell membrane</location>
        <topology evidence="1 10">Multi-pass membrane protein</topology>
    </subcellularLocation>
</comment>
<comment type="function">
    <text evidence="10">Involved in protein export. Participates in an early event of protein translocation.</text>
</comment>
<evidence type="ECO:0000256" key="4">
    <source>
        <dbReference type="ARBA" id="ARBA00022475"/>
    </source>
</evidence>
<protein>
    <recommendedName>
        <fullName evidence="10">Protein-export membrane protein SecG</fullName>
    </recommendedName>
</protein>
<dbReference type="Pfam" id="PF03840">
    <property type="entry name" value="SecG"/>
    <property type="match status" value="1"/>
</dbReference>
<dbReference type="PANTHER" id="PTHR34182">
    <property type="entry name" value="PROTEIN-EXPORT MEMBRANE PROTEIN SECG"/>
    <property type="match status" value="1"/>
</dbReference>
<dbReference type="AlphaFoldDB" id="E1JUR4"/>
<dbReference type="RefSeq" id="WP_005992356.1">
    <property type="nucleotide sequence ID" value="NZ_AECZ01000007.1"/>
</dbReference>
<evidence type="ECO:0000256" key="5">
    <source>
        <dbReference type="ARBA" id="ARBA00022692"/>
    </source>
</evidence>
<reference evidence="12 13" key="1">
    <citation type="submission" date="2010-08" db="EMBL/GenBank/DDBJ databases">
        <title>The draft genome of Desulfovibrio fructosovorans JJ.</title>
        <authorList>
            <consortium name="US DOE Joint Genome Institute (JGI-PGF)"/>
            <person name="Lucas S."/>
            <person name="Copeland A."/>
            <person name="Lapidus A."/>
            <person name="Cheng J.-F."/>
            <person name="Bruce D."/>
            <person name="Goodwin L."/>
            <person name="Pitluck S."/>
            <person name="Land M.L."/>
            <person name="Hauser L."/>
            <person name="Chang Y.-J."/>
            <person name="Jeffries C."/>
            <person name="Wall J.D."/>
            <person name="Stahl D.A."/>
            <person name="Arkin A.P."/>
            <person name="Dehal P."/>
            <person name="Stolyar S.M."/>
            <person name="Hazen T.C."/>
            <person name="Woyke T.J."/>
        </authorList>
    </citation>
    <scope>NUCLEOTIDE SEQUENCE [LARGE SCALE GENOMIC DNA]</scope>
    <source>
        <strain evidence="12 13">JJ</strain>
    </source>
</reference>
<name>E1JUR4_SOLFR</name>
<keyword evidence="3 10" id="KW-0813">Transport</keyword>
<keyword evidence="13" id="KW-1185">Reference proteome</keyword>
<keyword evidence="5 10" id="KW-0812">Transmembrane</keyword>
<keyword evidence="4 10" id="KW-1003">Cell membrane</keyword>
<comment type="caution">
    <text evidence="10">Lacks conserved residue(s) required for the propagation of feature annotation.</text>
</comment>
<evidence type="ECO:0000256" key="11">
    <source>
        <dbReference type="SAM" id="MobiDB-lite"/>
    </source>
</evidence>
<dbReference type="GO" id="GO:0005886">
    <property type="term" value="C:plasma membrane"/>
    <property type="evidence" value="ECO:0007669"/>
    <property type="project" value="UniProtKB-SubCell"/>
</dbReference>
<dbReference type="PRINTS" id="PR01651">
    <property type="entry name" value="SECGEXPORT"/>
</dbReference>